<organism evidence="2 3">
    <name type="scientific">Curvularia clavata</name>
    <dbReference type="NCBI Taxonomy" id="95742"/>
    <lineage>
        <taxon>Eukaryota</taxon>
        <taxon>Fungi</taxon>
        <taxon>Dikarya</taxon>
        <taxon>Ascomycota</taxon>
        <taxon>Pezizomycotina</taxon>
        <taxon>Dothideomycetes</taxon>
        <taxon>Pleosporomycetidae</taxon>
        <taxon>Pleosporales</taxon>
        <taxon>Pleosporineae</taxon>
        <taxon>Pleosporaceae</taxon>
        <taxon>Curvularia</taxon>
    </lineage>
</organism>
<evidence type="ECO:0000313" key="3">
    <source>
        <dbReference type="Proteomes" id="UP001056012"/>
    </source>
</evidence>
<reference evidence="2" key="1">
    <citation type="submission" date="2021-12" db="EMBL/GenBank/DDBJ databases">
        <title>Curvularia clavata genome.</title>
        <authorList>
            <person name="Cao Y."/>
        </authorList>
    </citation>
    <scope>NUCLEOTIDE SEQUENCE</scope>
    <source>
        <strain evidence="2">Yc1106</strain>
    </source>
</reference>
<dbReference type="Proteomes" id="UP001056012">
    <property type="component" value="Chromosome 5"/>
</dbReference>
<protein>
    <submittedName>
        <fullName evidence="2">Uncharacterized protein</fullName>
    </submittedName>
</protein>
<dbReference type="EMBL" id="CP089278">
    <property type="protein sequence ID" value="USP79473.1"/>
    <property type="molecule type" value="Genomic_DNA"/>
</dbReference>
<dbReference type="AlphaFoldDB" id="A0A9Q8ZFY0"/>
<accession>A0A9Q8ZFY0</accession>
<proteinExistence type="predicted"/>
<keyword evidence="3" id="KW-1185">Reference proteome</keyword>
<evidence type="ECO:0000256" key="1">
    <source>
        <dbReference type="SAM" id="MobiDB-lite"/>
    </source>
</evidence>
<gene>
    <name evidence="2" type="ORF">yc1106_06747</name>
</gene>
<evidence type="ECO:0000313" key="2">
    <source>
        <dbReference type="EMBL" id="USP79473.1"/>
    </source>
</evidence>
<feature type="compositionally biased region" description="Acidic residues" evidence="1">
    <location>
        <begin position="254"/>
        <end position="272"/>
    </location>
</feature>
<feature type="region of interest" description="Disordered" evidence="1">
    <location>
        <begin position="227"/>
        <end position="272"/>
    </location>
</feature>
<sequence>MPRIATVWSGLEEDDEAASTVHEEGLVVTSIMKNEPTARNAEQLEESPFQEVAQVNGKHMIIYDLPEGQAIEDFDAQLRTSIGEVPDNARLNARCYNQMERYDGEYWRDDIRDVRMWCVVVWQPAADVHDELMDWFINEFTPGMLDSPELLRTRMFKLENVSYIRGQKQEEVDKASLHQYMTIWEFETEEFPWEIMVYLGSSEKWRLYVENGKLDWQIAQYLVNDPETDDDVPTIEVPGEYWDEDDRDGLQQSSEDEGTDQGEDDSDSFEIR</sequence>
<dbReference type="OrthoDB" id="3729777at2759"/>
<dbReference type="VEuPathDB" id="FungiDB:yc1106_06747"/>
<name>A0A9Q8ZFY0_CURCL</name>